<sequence>MDNPIIGQIQAFGFNFAPRNWSYCSGQAIAISQNTALFSLLGTTYGGDGRSTFMLPNLNGRTAVGMGQAAGTSVHWNIGKWLGADTHTLTIAEMPSHSHPAEFTLTGSSLTASVEPASESTPSAGAYLAQTVAGPSPADQPEKIYTSDLGASPVGLGGLTVEGTVAIGNAGQSMPFNIVQPSLAINYSIALFGMFPSRS</sequence>
<feature type="domain" description="Phage tail collar" evidence="1">
    <location>
        <begin position="7"/>
        <end position="62"/>
    </location>
</feature>
<organism evidence="2 3">
    <name type="scientific">Saccharophagus degradans</name>
    <dbReference type="NCBI Taxonomy" id="86304"/>
    <lineage>
        <taxon>Bacteria</taxon>
        <taxon>Pseudomonadati</taxon>
        <taxon>Pseudomonadota</taxon>
        <taxon>Gammaproteobacteria</taxon>
        <taxon>Cellvibrionales</taxon>
        <taxon>Cellvibrionaceae</taxon>
        <taxon>Saccharophagus</taxon>
    </lineage>
</organism>
<name>A0AAW7XDD3_9GAMM</name>
<dbReference type="Pfam" id="PF07484">
    <property type="entry name" value="Collar"/>
    <property type="match status" value="1"/>
</dbReference>
<dbReference type="AlphaFoldDB" id="A0AAW7XDD3"/>
<accession>A0AAW7XDD3</accession>
<dbReference type="InterPro" id="IPR011083">
    <property type="entry name" value="Phage_tail_collar_dom"/>
</dbReference>
<dbReference type="Proteomes" id="UP001169760">
    <property type="component" value="Unassembled WGS sequence"/>
</dbReference>
<evidence type="ECO:0000313" key="3">
    <source>
        <dbReference type="Proteomes" id="UP001169760"/>
    </source>
</evidence>
<reference evidence="2" key="1">
    <citation type="submission" date="2023-07" db="EMBL/GenBank/DDBJ databases">
        <title>Genome content predicts the carbon catabolic preferences of heterotrophic bacteria.</title>
        <authorList>
            <person name="Gralka M."/>
        </authorList>
    </citation>
    <scope>NUCLEOTIDE SEQUENCE</scope>
    <source>
        <strain evidence="2">I3M17_2</strain>
    </source>
</reference>
<dbReference type="SUPFAM" id="SSF88874">
    <property type="entry name" value="Receptor-binding domain of short tail fibre protein gp12"/>
    <property type="match status" value="1"/>
</dbReference>
<comment type="caution">
    <text evidence="2">The sequence shown here is derived from an EMBL/GenBank/DDBJ whole genome shotgun (WGS) entry which is preliminary data.</text>
</comment>
<proteinExistence type="predicted"/>
<evidence type="ECO:0000313" key="2">
    <source>
        <dbReference type="EMBL" id="MDO6424422.1"/>
    </source>
</evidence>
<gene>
    <name evidence="2" type="ORF">Q4521_18190</name>
</gene>
<protein>
    <submittedName>
        <fullName evidence="2">Tail fiber protein</fullName>
    </submittedName>
</protein>
<dbReference type="InterPro" id="IPR037053">
    <property type="entry name" value="Phage_tail_collar_dom_sf"/>
</dbReference>
<dbReference type="Gene3D" id="3.90.1340.10">
    <property type="entry name" value="Phage tail collar domain"/>
    <property type="match status" value="1"/>
</dbReference>
<evidence type="ECO:0000259" key="1">
    <source>
        <dbReference type="Pfam" id="PF07484"/>
    </source>
</evidence>
<dbReference type="EMBL" id="JAUOPB010000014">
    <property type="protein sequence ID" value="MDO6424422.1"/>
    <property type="molecule type" value="Genomic_DNA"/>
</dbReference>
<dbReference type="RefSeq" id="WP_303493737.1">
    <property type="nucleotide sequence ID" value="NZ_JAUOPB010000014.1"/>
</dbReference>